<evidence type="ECO:0000313" key="2">
    <source>
        <dbReference type="Proteomes" id="UP000274843"/>
    </source>
</evidence>
<dbReference type="EMBL" id="RKHY01000002">
    <property type="protein sequence ID" value="ROS32039.1"/>
    <property type="molecule type" value="Genomic_DNA"/>
</dbReference>
<keyword evidence="2" id="KW-1185">Reference proteome</keyword>
<name>A0A3N2G758_9PSEU</name>
<dbReference type="SUPFAM" id="SSF52540">
    <property type="entry name" value="P-loop containing nucleoside triphosphate hydrolases"/>
    <property type="match status" value="1"/>
</dbReference>
<organism evidence="1 2">
    <name type="scientific">Amycolatopsis thermoflava</name>
    <dbReference type="NCBI Taxonomy" id="84480"/>
    <lineage>
        <taxon>Bacteria</taxon>
        <taxon>Bacillati</taxon>
        <taxon>Actinomycetota</taxon>
        <taxon>Actinomycetes</taxon>
        <taxon>Pseudonocardiales</taxon>
        <taxon>Pseudonocardiaceae</taxon>
        <taxon>Amycolatopsis</taxon>
        <taxon>Amycolatopsis methanolica group</taxon>
    </lineage>
</organism>
<dbReference type="InterPro" id="IPR027417">
    <property type="entry name" value="P-loop_NTPase"/>
</dbReference>
<dbReference type="RefSeq" id="WP_208722592.1">
    <property type="nucleotide sequence ID" value="NZ_RKHY01000002.1"/>
</dbReference>
<reference evidence="1 2" key="1">
    <citation type="submission" date="2018-11" db="EMBL/GenBank/DDBJ databases">
        <title>Sequencing the genomes of 1000 actinobacteria strains.</title>
        <authorList>
            <person name="Klenk H.-P."/>
        </authorList>
    </citation>
    <scope>NUCLEOTIDE SEQUENCE [LARGE SCALE GENOMIC DNA]</scope>
    <source>
        <strain evidence="1 2">DSM 44348</strain>
    </source>
</reference>
<gene>
    <name evidence="1" type="ORF">EDD35_7781</name>
</gene>
<evidence type="ECO:0008006" key="3">
    <source>
        <dbReference type="Google" id="ProtNLM"/>
    </source>
</evidence>
<proteinExistence type="predicted"/>
<accession>A0A3N2G758</accession>
<dbReference type="GeneID" id="301849009"/>
<comment type="caution">
    <text evidence="1">The sequence shown here is derived from an EMBL/GenBank/DDBJ whole genome shotgun (WGS) entry which is preliminary data.</text>
</comment>
<dbReference type="AlphaFoldDB" id="A0A3N2G758"/>
<evidence type="ECO:0000313" key="1">
    <source>
        <dbReference type="EMBL" id="ROS32039.1"/>
    </source>
</evidence>
<sequence length="1091" mass="120085">MTNKGKVLPRIITAAIGLAARHFPDAADGGEVTVARDYVLYVLDGHVTDWVRWRTRLSDADAMRFARLLRMRTNQLANADMARRVLDELLLNAEIPGCAPADDYAVTDNPRIVVSPGMPLAAFIDQALTELDQLYVANRKPLPPATRGNYTTTTRIVGVDGADQTYVDFRYRIEAHHEEPDRPLPRIADAPPRAEVVVPFPELEHIAVRLDKVLDDVDSDGYRAKSVRRFEQEVRDRAGDKIKELDLAAGELNELLAYTGFGKSVVLIESFACWAAQNNIPVAFVLPTNADVVNATYQIGEALKALGTVASVVPLVSSRSLIRVAETAAARGTDGGPPADWIWERFGYGCALAAVASNEKSVDGWVPGREPCATLRQPVPNRKDRTMSCPWRTTCGRYRAAREACTADVIVTSHANLQLGMLQTPVHDGFGRNDRVTVEELLLRRCQVVVIDEIDAFQRSMIEQSGRGLVLDRGGRINTPLRRLDQDFGAAFGSLSDEVDASVRDAYFVLRYLAETYVSHLRYERLGAAVRSKKRKNRSRGPARDWIVPQRWDNELANRLFGQPFDADPTDEQMRLYRSVFPDQPAPEPEDPPKYQEMRDLLQEVVTNGLGGQAIAAARAKLAEFFDLVAEHDQALVANQVLRRTILERIRWSLHSLMANNAQLVDIGVESAQHIADALGTYGRWRVMPTGPLGRLVFAFTEYHDDSGNEPAQLSTAAFGGDPHLYATSLGDITAMAQARTRRIVLGMSATSCFPHAPHSHLHVSPKWWVADDDNNKSNEDDGKVKVVAERIADKAGRVLKVSGLDGKDRADALVQLSTLLWPKLDDELRSLLVEDRDRARVLLATTSYDGARQVAQGLANAGVPAGRICLAVRPRSDEDTGSAIRNGQWWELPANRLESFPGIGGADILIAPLARVQRGVNIIGAGDRSAVGSVWLLVRPIPLIDEPAELLAHIQARALTCHPGPSGDPLGLLEERRKTAGTYFEQIVRRPPYFRCQPREVKLGVAAEIVVGAIQLIGRARRGGTAAVLHLVDGAFTDGSTGTSFASLIRGLRDEWRAGGVLSAMEQYYGRTLRAFFEFADRPETGDESC</sequence>
<protein>
    <recommendedName>
        <fullName evidence="3">Helicase ATP-binding domain-containing protein</fullName>
    </recommendedName>
</protein>
<dbReference type="Proteomes" id="UP000274843">
    <property type="component" value="Unassembled WGS sequence"/>
</dbReference>